<proteinExistence type="predicted"/>
<name>A0A8H5ZBY8_COCSA</name>
<sequence length="332" mass="36842">MVSKYSKMKNQTIAHKNQMQAELEKARLLDEEYEAYQALLNKSNHQPVPGHYRTKSGSHMKIVANGTSWTRQGVSAEEQELPFGFIWVPYPSIEQTGWPMTIQELYYNGAPTYQLVMPQKVGFSNLGDHITQHGATYSAYQLNKLAVVENGPKNVGYQAVSTTTLDLSREHIRVYENGAIEIVPPVPEAYRSYRLLPLAQPQTALAQPVPQQAVAQPFVAGPSHVPASSFGQEAVPQIWIDEEGRTRSNTFDTTLSGNTDFTNEEGHVPDASLLQNVDMNNVEGNDAKMGELGQDSMGLDPAGIMDLSMDNLDLDNVNLSYIDWDSLLNKDV</sequence>
<dbReference type="EMBL" id="WNKQ01000016">
    <property type="protein sequence ID" value="KAF5846412.1"/>
    <property type="molecule type" value="Genomic_DNA"/>
</dbReference>
<accession>A0A8H5ZBY8</accession>
<organism evidence="1 2">
    <name type="scientific">Cochliobolus sativus</name>
    <name type="common">Common root rot and spot blotch fungus</name>
    <name type="synonym">Bipolaris sorokiniana</name>
    <dbReference type="NCBI Taxonomy" id="45130"/>
    <lineage>
        <taxon>Eukaryota</taxon>
        <taxon>Fungi</taxon>
        <taxon>Dikarya</taxon>
        <taxon>Ascomycota</taxon>
        <taxon>Pezizomycotina</taxon>
        <taxon>Dothideomycetes</taxon>
        <taxon>Pleosporomycetidae</taxon>
        <taxon>Pleosporales</taxon>
        <taxon>Pleosporineae</taxon>
        <taxon>Pleosporaceae</taxon>
        <taxon>Bipolaris</taxon>
    </lineage>
</organism>
<comment type="caution">
    <text evidence="1">The sequence shown here is derived from an EMBL/GenBank/DDBJ whole genome shotgun (WGS) entry which is preliminary data.</text>
</comment>
<protein>
    <submittedName>
        <fullName evidence="1">Uncharacterized protein</fullName>
    </submittedName>
</protein>
<reference evidence="1" key="1">
    <citation type="submission" date="2019-11" db="EMBL/GenBank/DDBJ databases">
        <title>Bipolaris sorokiniana Genome sequencing.</title>
        <authorList>
            <person name="Wang H."/>
        </authorList>
    </citation>
    <scope>NUCLEOTIDE SEQUENCE</scope>
</reference>
<dbReference type="AlphaFoldDB" id="A0A8H5ZBY8"/>
<gene>
    <name evidence="1" type="ORF">GGP41_003817</name>
</gene>
<evidence type="ECO:0000313" key="2">
    <source>
        <dbReference type="Proteomes" id="UP000624244"/>
    </source>
</evidence>
<evidence type="ECO:0000313" key="1">
    <source>
        <dbReference type="EMBL" id="KAF5846412.1"/>
    </source>
</evidence>
<dbReference type="Proteomes" id="UP000624244">
    <property type="component" value="Unassembled WGS sequence"/>
</dbReference>